<dbReference type="AlphaFoldDB" id="A0A9W7LFI8"/>
<organism evidence="2 3">
    <name type="scientific">Triparma columacea</name>
    <dbReference type="NCBI Taxonomy" id="722753"/>
    <lineage>
        <taxon>Eukaryota</taxon>
        <taxon>Sar</taxon>
        <taxon>Stramenopiles</taxon>
        <taxon>Ochrophyta</taxon>
        <taxon>Bolidophyceae</taxon>
        <taxon>Parmales</taxon>
        <taxon>Triparmaceae</taxon>
        <taxon>Triparma</taxon>
    </lineage>
</organism>
<sequence>MPAGKVGADAVNVDGSGLLKIADATPRGIDGKTPLYLTLPGRLVRAEMENGRVRWSKDDMVDDFIFYLRCNHELLGLLWTPQHHPTDRPTRFLLLGFSFCFGLMFEVILGEIMGENARQWVVGMILGLFLSFLFMIMEQCFTCGFIRKKMDDDEQKKVEQGQNGLKKDEQNVRETLFCFARLFGTAGGCCCFAPGALICYFGAIGIMASQRDISFSESVGVTTSIWCTGYATGAVYSVLWCGLMFYYEVIWKETSFEGVKAQRSQRIKQEGGGMGMA</sequence>
<comment type="caution">
    <text evidence="2">The sequence shown here is derived from an EMBL/GenBank/DDBJ whole genome shotgun (WGS) entry which is preliminary data.</text>
</comment>
<evidence type="ECO:0000256" key="1">
    <source>
        <dbReference type="SAM" id="Phobius"/>
    </source>
</evidence>
<name>A0A9W7LFI8_9STRA</name>
<reference evidence="3" key="1">
    <citation type="journal article" date="2023" name="Commun. Biol.">
        <title>Genome analysis of Parmales, the sister group of diatoms, reveals the evolutionary specialization of diatoms from phago-mixotrophs to photoautotrophs.</title>
        <authorList>
            <person name="Ban H."/>
            <person name="Sato S."/>
            <person name="Yoshikawa S."/>
            <person name="Yamada K."/>
            <person name="Nakamura Y."/>
            <person name="Ichinomiya M."/>
            <person name="Sato N."/>
            <person name="Blanc-Mathieu R."/>
            <person name="Endo H."/>
            <person name="Kuwata A."/>
            <person name="Ogata H."/>
        </authorList>
    </citation>
    <scope>NUCLEOTIDE SEQUENCE [LARGE SCALE GENOMIC DNA]</scope>
</reference>
<feature type="transmembrane region" description="Helical" evidence="1">
    <location>
        <begin position="120"/>
        <end position="146"/>
    </location>
</feature>
<dbReference type="Proteomes" id="UP001165065">
    <property type="component" value="Unassembled WGS sequence"/>
</dbReference>
<feature type="transmembrane region" description="Helical" evidence="1">
    <location>
        <begin position="92"/>
        <end position="114"/>
    </location>
</feature>
<keyword evidence="1" id="KW-0812">Transmembrane</keyword>
<gene>
    <name evidence="2" type="ORF">TrCOL_g5446</name>
</gene>
<protein>
    <submittedName>
        <fullName evidence="2">Uncharacterized protein</fullName>
    </submittedName>
</protein>
<evidence type="ECO:0000313" key="3">
    <source>
        <dbReference type="Proteomes" id="UP001165065"/>
    </source>
</evidence>
<keyword evidence="1" id="KW-1133">Transmembrane helix</keyword>
<keyword evidence="3" id="KW-1185">Reference proteome</keyword>
<dbReference type="EMBL" id="BRYA01000353">
    <property type="protein sequence ID" value="GMI47667.1"/>
    <property type="molecule type" value="Genomic_DNA"/>
</dbReference>
<accession>A0A9W7LFI8</accession>
<dbReference type="OrthoDB" id="191818at2759"/>
<feature type="transmembrane region" description="Helical" evidence="1">
    <location>
        <begin position="176"/>
        <end position="203"/>
    </location>
</feature>
<proteinExistence type="predicted"/>
<feature type="transmembrane region" description="Helical" evidence="1">
    <location>
        <begin position="223"/>
        <end position="247"/>
    </location>
</feature>
<keyword evidence="1" id="KW-0472">Membrane</keyword>
<evidence type="ECO:0000313" key="2">
    <source>
        <dbReference type="EMBL" id="GMI47667.1"/>
    </source>
</evidence>